<evidence type="ECO:0000313" key="3">
    <source>
        <dbReference type="EMBL" id="SPQ99765.1"/>
    </source>
</evidence>
<evidence type="ECO:0000313" key="2">
    <source>
        <dbReference type="EMBL" id="CEP03810.1"/>
    </source>
</evidence>
<gene>
    <name evidence="2" type="ORF">PBRA_003417</name>
    <name evidence="3" type="ORF">PLBR_LOCUS6980</name>
</gene>
<dbReference type="GO" id="GO:0012505">
    <property type="term" value="C:endomembrane system"/>
    <property type="evidence" value="ECO:0007669"/>
    <property type="project" value="TreeGrafter"/>
</dbReference>
<dbReference type="OMA" id="CRLYEKN"/>
<dbReference type="InterPro" id="IPR008491">
    <property type="entry name" value="CDK5RAP3"/>
</dbReference>
<dbReference type="PANTHER" id="PTHR14894">
    <property type="entry name" value="CDK5 REGULATORY SUBUNIT-ASSOCIATED PROTEIN 3"/>
    <property type="match status" value="1"/>
</dbReference>
<dbReference type="EMBL" id="OVEO01000012">
    <property type="protein sequence ID" value="SPQ99765.1"/>
    <property type="molecule type" value="Genomic_DNA"/>
</dbReference>
<dbReference type="EMBL" id="CDSF01000155">
    <property type="protein sequence ID" value="CEP03810.1"/>
    <property type="molecule type" value="Genomic_DNA"/>
</dbReference>
<geneLocation type="mitochondrion" evidence="3"/>
<reference evidence="3 5" key="2">
    <citation type="submission" date="2018-03" db="EMBL/GenBank/DDBJ databases">
        <authorList>
            <person name="Fogelqvist J."/>
        </authorList>
    </citation>
    <scope>NUCLEOTIDE SEQUENCE [LARGE SCALE GENOMIC DNA]</scope>
</reference>
<dbReference type="Proteomes" id="UP000290189">
    <property type="component" value="Unassembled WGS sequence"/>
</dbReference>
<keyword evidence="3" id="KW-0496">Mitochondrion</keyword>
<protein>
    <recommendedName>
        <fullName evidence="6">CDK5RAP3-like protein</fullName>
    </recommendedName>
</protein>
<dbReference type="AlphaFoldDB" id="A0A0G4J8B9"/>
<sequence>MCQSENATGTQRTEPRQCAICGIWRERRMEAIDIPYDKVCQWLVDRNQIPKDWAVRVAALRARIAAELESLPVTSAELQEISQLDFVGFRECERIVKALIAIETEKGVPVFTLFGQYKSAEIRKWNSIANQYRKSSLFLAEYGQRVVQIVKYDTQALKSEMASLAKNVEDGKRHAFERDRNAAQARAKYLERAKQLDIDPDLPARQQLLAQTSRLQDLFGAILAECKKPIFQQCIDSYDQFFAFCRGEKPVEHATIVSLKQFVALKSAILPSEATLLSLISDPGAGVAEASEIVELQWDGAVESVTVDQVPDPDEAPHEIEWDITTEDAATAQTEAGAEEETGSSLLQASFRSAVKIDLLEVEHFLKHRCEELETQSSFLDTFEGSSEAVSRFGRDATWTRETLSHVQHVLSMFDDDLLQRLLRTRVSPSYVDRLVASVESQLTVESKCLQKAAAMRQKAIELGEQMGDLSRQLKSKTSEAVWLKESIESELAQLFKGKSIKLIGEIGNVVRSALQRK</sequence>
<evidence type="ECO:0000256" key="1">
    <source>
        <dbReference type="ARBA" id="ARBA00007478"/>
    </source>
</evidence>
<evidence type="ECO:0000313" key="5">
    <source>
        <dbReference type="Proteomes" id="UP000290189"/>
    </source>
</evidence>
<dbReference type="GO" id="GO:0007346">
    <property type="term" value="P:regulation of mitotic cell cycle"/>
    <property type="evidence" value="ECO:0007669"/>
    <property type="project" value="TreeGrafter"/>
</dbReference>
<dbReference type="OrthoDB" id="340432at2759"/>
<comment type="similarity">
    <text evidence="1">Belongs to the CDK5RAP3 family.</text>
</comment>
<accession>A0A0G4J8B9</accession>
<evidence type="ECO:0000313" key="4">
    <source>
        <dbReference type="Proteomes" id="UP000039324"/>
    </source>
</evidence>
<evidence type="ECO:0008006" key="6">
    <source>
        <dbReference type="Google" id="ProtNLM"/>
    </source>
</evidence>
<dbReference type="Proteomes" id="UP000039324">
    <property type="component" value="Unassembled WGS sequence"/>
</dbReference>
<proteinExistence type="inferred from homology"/>
<reference evidence="2 4" key="1">
    <citation type="submission" date="2015-02" db="EMBL/GenBank/DDBJ databases">
        <authorList>
            <person name="Chooi Y.-H."/>
        </authorList>
    </citation>
    <scope>NUCLEOTIDE SEQUENCE [LARGE SCALE GENOMIC DNA]</scope>
    <source>
        <strain evidence="2">E3</strain>
    </source>
</reference>
<dbReference type="Pfam" id="PF05600">
    <property type="entry name" value="CDK5RAP3"/>
    <property type="match status" value="1"/>
</dbReference>
<name>A0A0G4J8B9_PLABS</name>
<organism evidence="2 4">
    <name type="scientific">Plasmodiophora brassicae</name>
    <name type="common">Clubroot disease agent</name>
    <dbReference type="NCBI Taxonomy" id="37360"/>
    <lineage>
        <taxon>Eukaryota</taxon>
        <taxon>Sar</taxon>
        <taxon>Rhizaria</taxon>
        <taxon>Endomyxa</taxon>
        <taxon>Phytomyxea</taxon>
        <taxon>Plasmodiophorida</taxon>
        <taxon>Plasmodiophoridae</taxon>
        <taxon>Plasmodiophora</taxon>
    </lineage>
</organism>
<dbReference type="STRING" id="37360.A0A0G4J8B9"/>
<dbReference type="PANTHER" id="PTHR14894:SF0">
    <property type="entry name" value="CDK5 REGULATORY SUBUNIT-ASSOCIATED PROTEIN 3"/>
    <property type="match status" value="1"/>
</dbReference>
<keyword evidence="4" id="KW-1185">Reference proteome</keyword>